<reference evidence="4 5" key="1">
    <citation type="submission" date="2017-07" db="EMBL/GenBank/DDBJ databases">
        <title>An improved, manually edited Actinidia chinensis var. chinensis (kiwifruit) genome highlights the challenges associated with draft genomes and gene prediction in plants.</title>
        <authorList>
            <person name="Pilkington S."/>
            <person name="Crowhurst R."/>
            <person name="Hilario E."/>
            <person name="Nardozza S."/>
            <person name="Fraser L."/>
            <person name="Peng Y."/>
            <person name="Gunaseelan K."/>
            <person name="Simpson R."/>
            <person name="Tahir J."/>
            <person name="Deroles S."/>
            <person name="Templeton K."/>
            <person name="Luo Z."/>
            <person name="Davy M."/>
            <person name="Cheng C."/>
            <person name="Mcneilage M."/>
            <person name="Scaglione D."/>
            <person name="Liu Y."/>
            <person name="Zhang Q."/>
            <person name="Datson P."/>
            <person name="De Silva N."/>
            <person name="Gardiner S."/>
            <person name="Bassett H."/>
            <person name="Chagne D."/>
            <person name="Mccallum J."/>
            <person name="Dzierzon H."/>
            <person name="Deng C."/>
            <person name="Wang Y.-Y."/>
            <person name="Barron N."/>
            <person name="Manako K."/>
            <person name="Bowen J."/>
            <person name="Foster T."/>
            <person name="Erridge Z."/>
            <person name="Tiffin H."/>
            <person name="Waite C."/>
            <person name="Davies K."/>
            <person name="Grierson E."/>
            <person name="Laing W."/>
            <person name="Kirk R."/>
            <person name="Chen X."/>
            <person name="Wood M."/>
            <person name="Montefiori M."/>
            <person name="Brummell D."/>
            <person name="Schwinn K."/>
            <person name="Catanach A."/>
            <person name="Fullerton C."/>
            <person name="Li D."/>
            <person name="Meiyalaghan S."/>
            <person name="Nieuwenhuizen N."/>
            <person name="Read N."/>
            <person name="Prakash R."/>
            <person name="Hunter D."/>
            <person name="Zhang H."/>
            <person name="Mckenzie M."/>
            <person name="Knabel M."/>
            <person name="Harris A."/>
            <person name="Allan A."/>
            <person name="Chen A."/>
            <person name="Janssen B."/>
            <person name="Plunkett B."/>
            <person name="Dwamena C."/>
            <person name="Voogd C."/>
            <person name="Leif D."/>
            <person name="Lafferty D."/>
            <person name="Souleyre E."/>
            <person name="Varkonyi-Gasic E."/>
            <person name="Gambi F."/>
            <person name="Hanley J."/>
            <person name="Yao J.-L."/>
            <person name="Cheung J."/>
            <person name="David K."/>
            <person name="Warren B."/>
            <person name="Marsh K."/>
            <person name="Snowden K."/>
            <person name="Lin-Wang K."/>
            <person name="Brian L."/>
            <person name="Martinez-Sanchez M."/>
            <person name="Wang M."/>
            <person name="Ileperuma N."/>
            <person name="Macnee N."/>
            <person name="Campin R."/>
            <person name="Mcatee P."/>
            <person name="Drummond R."/>
            <person name="Espley R."/>
            <person name="Ireland H."/>
            <person name="Wu R."/>
            <person name="Atkinson R."/>
            <person name="Karunairetnam S."/>
            <person name="Bulley S."/>
            <person name="Chunkath S."/>
            <person name="Hanley Z."/>
            <person name="Storey R."/>
            <person name="Thrimawithana A."/>
            <person name="Thomson S."/>
            <person name="David C."/>
            <person name="Testolin R."/>
        </authorList>
    </citation>
    <scope>NUCLEOTIDE SEQUENCE [LARGE SCALE GENOMIC DNA]</scope>
    <source>
        <strain evidence="5">cv. Red5</strain>
        <tissue evidence="4">Young leaf</tissue>
    </source>
</reference>
<dbReference type="FunFam" id="1.20.140.40:FF:000005">
    <property type="entry name" value="Pectin methylesterase inhibitor 1"/>
    <property type="match status" value="1"/>
</dbReference>
<evidence type="ECO:0000313" key="5">
    <source>
        <dbReference type="Proteomes" id="UP000241394"/>
    </source>
</evidence>
<dbReference type="InterPro" id="IPR006501">
    <property type="entry name" value="Pectinesterase_inhib_dom"/>
</dbReference>
<dbReference type="NCBIfam" id="TIGR01614">
    <property type="entry name" value="PME_inhib"/>
    <property type="match status" value="1"/>
</dbReference>
<dbReference type="STRING" id="1590841.A0A2R6QNJ6"/>
<dbReference type="CDD" id="cd15798">
    <property type="entry name" value="PMEI-like_3"/>
    <property type="match status" value="1"/>
</dbReference>
<reference evidence="5" key="2">
    <citation type="journal article" date="2018" name="BMC Genomics">
        <title>A manually annotated Actinidia chinensis var. chinensis (kiwifruit) genome highlights the challenges associated with draft genomes and gene prediction in plants.</title>
        <authorList>
            <person name="Pilkington S.M."/>
            <person name="Crowhurst R."/>
            <person name="Hilario E."/>
            <person name="Nardozza S."/>
            <person name="Fraser L."/>
            <person name="Peng Y."/>
            <person name="Gunaseelan K."/>
            <person name="Simpson R."/>
            <person name="Tahir J."/>
            <person name="Deroles S.C."/>
            <person name="Templeton K."/>
            <person name="Luo Z."/>
            <person name="Davy M."/>
            <person name="Cheng C."/>
            <person name="McNeilage M."/>
            <person name="Scaglione D."/>
            <person name="Liu Y."/>
            <person name="Zhang Q."/>
            <person name="Datson P."/>
            <person name="De Silva N."/>
            <person name="Gardiner S.E."/>
            <person name="Bassett H."/>
            <person name="Chagne D."/>
            <person name="McCallum J."/>
            <person name="Dzierzon H."/>
            <person name="Deng C."/>
            <person name="Wang Y.Y."/>
            <person name="Barron L."/>
            <person name="Manako K."/>
            <person name="Bowen J."/>
            <person name="Foster T.M."/>
            <person name="Erridge Z.A."/>
            <person name="Tiffin H."/>
            <person name="Waite C.N."/>
            <person name="Davies K.M."/>
            <person name="Grierson E.P."/>
            <person name="Laing W.A."/>
            <person name="Kirk R."/>
            <person name="Chen X."/>
            <person name="Wood M."/>
            <person name="Montefiori M."/>
            <person name="Brummell D.A."/>
            <person name="Schwinn K.E."/>
            <person name="Catanach A."/>
            <person name="Fullerton C."/>
            <person name="Li D."/>
            <person name="Meiyalaghan S."/>
            <person name="Nieuwenhuizen N."/>
            <person name="Read N."/>
            <person name="Prakash R."/>
            <person name="Hunter D."/>
            <person name="Zhang H."/>
            <person name="McKenzie M."/>
            <person name="Knabel M."/>
            <person name="Harris A."/>
            <person name="Allan A.C."/>
            <person name="Gleave A."/>
            <person name="Chen A."/>
            <person name="Janssen B.J."/>
            <person name="Plunkett B."/>
            <person name="Ampomah-Dwamena C."/>
            <person name="Voogd C."/>
            <person name="Leif D."/>
            <person name="Lafferty D."/>
            <person name="Souleyre E.J.F."/>
            <person name="Varkonyi-Gasic E."/>
            <person name="Gambi F."/>
            <person name="Hanley J."/>
            <person name="Yao J.L."/>
            <person name="Cheung J."/>
            <person name="David K.M."/>
            <person name="Warren B."/>
            <person name="Marsh K."/>
            <person name="Snowden K.C."/>
            <person name="Lin-Wang K."/>
            <person name="Brian L."/>
            <person name="Martinez-Sanchez M."/>
            <person name="Wang M."/>
            <person name="Ileperuma N."/>
            <person name="Macnee N."/>
            <person name="Campin R."/>
            <person name="McAtee P."/>
            <person name="Drummond R.S.M."/>
            <person name="Espley R.V."/>
            <person name="Ireland H.S."/>
            <person name="Wu R."/>
            <person name="Atkinson R.G."/>
            <person name="Karunairetnam S."/>
            <person name="Bulley S."/>
            <person name="Chunkath S."/>
            <person name="Hanley Z."/>
            <person name="Storey R."/>
            <person name="Thrimawithana A.H."/>
            <person name="Thomson S."/>
            <person name="David C."/>
            <person name="Testolin R."/>
            <person name="Huang H."/>
            <person name="Hellens R.P."/>
            <person name="Schaffer R.J."/>
        </authorList>
    </citation>
    <scope>NUCLEOTIDE SEQUENCE [LARGE SCALE GENOMIC DNA]</scope>
    <source>
        <strain evidence="5">cv. Red5</strain>
    </source>
</reference>
<evidence type="ECO:0000313" key="4">
    <source>
        <dbReference type="EMBL" id="PSS11503.1"/>
    </source>
</evidence>
<organism evidence="4 5">
    <name type="scientific">Actinidia chinensis var. chinensis</name>
    <name type="common">Chinese soft-hair kiwi</name>
    <dbReference type="NCBI Taxonomy" id="1590841"/>
    <lineage>
        <taxon>Eukaryota</taxon>
        <taxon>Viridiplantae</taxon>
        <taxon>Streptophyta</taxon>
        <taxon>Embryophyta</taxon>
        <taxon>Tracheophyta</taxon>
        <taxon>Spermatophyta</taxon>
        <taxon>Magnoliopsida</taxon>
        <taxon>eudicotyledons</taxon>
        <taxon>Gunneridae</taxon>
        <taxon>Pentapetalae</taxon>
        <taxon>asterids</taxon>
        <taxon>Ericales</taxon>
        <taxon>Actinidiaceae</taxon>
        <taxon>Actinidia</taxon>
    </lineage>
</organism>
<dbReference type="InParanoid" id="A0A2R6QNJ6"/>
<dbReference type="OMA" id="DCMEEIG"/>
<dbReference type="InterPro" id="IPR051955">
    <property type="entry name" value="PME_Inhibitor"/>
</dbReference>
<dbReference type="SMART" id="SM00856">
    <property type="entry name" value="PMEI"/>
    <property type="match status" value="1"/>
</dbReference>
<keyword evidence="5" id="KW-1185">Reference proteome</keyword>
<gene>
    <name evidence="4" type="ORF">CEY00_Acc15777</name>
</gene>
<evidence type="ECO:0000256" key="2">
    <source>
        <dbReference type="SAM" id="SignalP"/>
    </source>
</evidence>
<dbReference type="EMBL" id="NKQK01000014">
    <property type="protein sequence ID" value="PSS11503.1"/>
    <property type="molecule type" value="Genomic_DNA"/>
</dbReference>
<name>A0A2R6QNJ6_ACTCC</name>
<dbReference type="InterPro" id="IPR035513">
    <property type="entry name" value="Invertase/methylesterase_inhib"/>
</dbReference>
<comment type="caution">
    <text evidence="4">The sequence shown here is derived from an EMBL/GenBank/DDBJ whole genome shotgun (WGS) entry which is preliminary data.</text>
</comment>
<dbReference type="PANTHER" id="PTHR31080:SF117">
    <property type="entry name" value="PLANT INVERTASE_PECTIN METHYLESTERASE INHIBITOR SUPERFAMILY PROTEIN"/>
    <property type="match status" value="1"/>
</dbReference>
<dbReference type="AlphaFoldDB" id="A0A2R6QNJ6"/>
<keyword evidence="1 2" id="KW-0732">Signal</keyword>
<accession>A0A2R6QNJ6</accession>
<dbReference type="Pfam" id="PF04043">
    <property type="entry name" value="PMEI"/>
    <property type="match status" value="1"/>
</dbReference>
<evidence type="ECO:0000259" key="3">
    <source>
        <dbReference type="SMART" id="SM00856"/>
    </source>
</evidence>
<dbReference type="Proteomes" id="UP000241394">
    <property type="component" value="Chromosome LG14"/>
</dbReference>
<protein>
    <submittedName>
        <fullName evidence="4">Pectinesterase inhibitor domain protein</fullName>
    </submittedName>
</protein>
<feature type="signal peptide" evidence="2">
    <location>
        <begin position="1"/>
        <end position="28"/>
    </location>
</feature>
<sequence length="205" mass="22242">MEGSFISHALTTLFILLQFTTYMKSCSAIRPTLVTETNTDFIKKSCDEVTIYPKLCYTSLSTYANKIKSSPKRLAATALSVTLSATKSTSVVIKNMSKSHGLKLREAEAISDCVELVGDSVDELRRSMEELAHMGGSNFEFRLNNIQTWVSGALTNDDTCMDGFAGKGMNGQVKTTVRGLILGVANLTSNALALINNYGAIHRAP</sequence>
<proteinExistence type="predicted"/>
<dbReference type="SUPFAM" id="SSF101148">
    <property type="entry name" value="Plant invertase/pectin methylesterase inhibitor"/>
    <property type="match status" value="1"/>
</dbReference>
<dbReference type="GO" id="GO:0046910">
    <property type="term" value="F:pectinesterase inhibitor activity"/>
    <property type="evidence" value="ECO:0007669"/>
    <property type="project" value="UniProtKB-ARBA"/>
</dbReference>
<evidence type="ECO:0000256" key="1">
    <source>
        <dbReference type="ARBA" id="ARBA00022729"/>
    </source>
</evidence>
<dbReference type="Gramene" id="PSS11503">
    <property type="protein sequence ID" value="PSS11503"/>
    <property type="gene ID" value="CEY00_Acc15777"/>
</dbReference>
<feature type="chain" id="PRO_5015349439" evidence="2">
    <location>
        <begin position="29"/>
        <end position="205"/>
    </location>
</feature>
<feature type="domain" description="Pectinesterase inhibitor" evidence="3">
    <location>
        <begin position="37"/>
        <end position="194"/>
    </location>
</feature>
<dbReference type="Gene3D" id="1.20.140.40">
    <property type="entry name" value="Invertase/pectin methylesterase inhibitor family protein"/>
    <property type="match status" value="1"/>
</dbReference>
<dbReference type="OrthoDB" id="1430376at2759"/>
<dbReference type="PANTHER" id="PTHR31080">
    <property type="entry name" value="PECTINESTERASE INHIBITOR-LIKE"/>
    <property type="match status" value="1"/>
</dbReference>